<keyword evidence="2" id="KW-1185">Reference proteome</keyword>
<dbReference type="PANTHER" id="PTHR42037">
    <property type="match status" value="1"/>
</dbReference>
<comment type="caution">
    <text evidence="1">The sequence shown here is derived from an EMBL/GenBank/DDBJ whole genome shotgun (WGS) entry which is preliminary data.</text>
</comment>
<reference evidence="1 2" key="1">
    <citation type="journal article" date="2024" name="Commun. Biol.">
        <title>Comparative genomic analysis of thermophilic fungi reveals convergent evolutionary adaptations and gene losses.</title>
        <authorList>
            <person name="Steindorff A.S."/>
            <person name="Aguilar-Pontes M.V."/>
            <person name="Robinson A.J."/>
            <person name="Andreopoulos B."/>
            <person name="LaButti K."/>
            <person name="Kuo A."/>
            <person name="Mondo S."/>
            <person name="Riley R."/>
            <person name="Otillar R."/>
            <person name="Haridas S."/>
            <person name="Lipzen A."/>
            <person name="Grimwood J."/>
            <person name="Schmutz J."/>
            <person name="Clum A."/>
            <person name="Reid I.D."/>
            <person name="Moisan M.C."/>
            <person name="Butler G."/>
            <person name="Nguyen T.T.M."/>
            <person name="Dewar K."/>
            <person name="Conant G."/>
            <person name="Drula E."/>
            <person name="Henrissat B."/>
            <person name="Hansel C."/>
            <person name="Singer S."/>
            <person name="Hutchinson M.I."/>
            <person name="de Vries R.P."/>
            <person name="Natvig D.O."/>
            <person name="Powell A.J."/>
            <person name="Tsang A."/>
            <person name="Grigoriev I.V."/>
        </authorList>
    </citation>
    <scope>NUCLEOTIDE SEQUENCE [LARGE SCALE GENOMIC DNA]</scope>
    <source>
        <strain evidence="1 2">CBS 620.91</strain>
    </source>
</reference>
<dbReference type="Proteomes" id="UP001583172">
    <property type="component" value="Unassembled WGS sequence"/>
</dbReference>
<dbReference type="InterPro" id="IPR027796">
    <property type="entry name" value="OTT_1508_deam-like"/>
</dbReference>
<dbReference type="PANTHER" id="PTHR42037:SF1">
    <property type="match status" value="1"/>
</dbReference>
<protein>
    <submittedName>
        <fullName evidence="1">Uncharacterized protein</fullName>
    </submittedName>
</protein>
<name>A0ABR3VNH6_HUMIN</name>
<evidence type="ECO:0000313" key="1">
    <source>
        <dbReference type="EMBL" id="KAL1843197.1"/>
    </source>
</evidence>
<dbReference type="Pfam" id="PF14441">
    <property type="entry name" value="OTT_1508_deam"/>
    <property type="match status" value="1"/>
</dbReference>
<organism evidence="1 2">
    <name type="scientific">Humicola insolens</name>
    <name type="common">Soft-rot fungus</name>
    <dbReference type="NCBI Taxonomy" id="85995"/>
    <lineage>
        <taxon>Eukaryota</taxon>
        <taxon>Fungi</taxon>
        <taxon>Dikarya</taxon>
        <taxon>Ascomycota</taxon>
        <taxon>Pezizomycotina</taxon>
        <taxon>Sordariomycetes</taxon>
        <taxon>Sordariomycetidae</taxon>
        <taxon>Sordariales</taxon>
        <taxon>Chaetomiaceae</taxon>
        <taxon>Mycothermus</taxon>
    </lineage>
</organism>
<evidence type="ECO:0000313" key="2">
    <source>
        <dbReference type="Proteomes" id="UP001583172"/>
    </source>
</evidence>
<sequence length="577" mass="64545">MTTTIRTATTTAVMAMTEQTMAKSEVMGLPKGLRKRFYEPVLLLDALRYVYRKDNRLSEPDLESGVGRSNRETYFCFLNKLCQICDSRSKQALGGTVSAITVLDSGTIEYRLASNQRNSAELETVKEYLTEILSVLGRATDDKVTDRAARAPIASGILRRILAFNRPRIEDYLESLVRDDRLDFCIKYALSDGTAQGRATAEALEELRPHFDAARRASPVDHDQFARHVESLLQTIDTHYENALDEYMKRFSDPDSPWRELRHAIGRLLSYFIAVRVLFTARKLWPLLFVDFKVATVPSSMPLEQPRDYRRTANKIITRMTCNKTEVETFQRHAASLQKHGLDKHISQQADPDRFRPIVHAEVLLLDSVLRSRLAADRDGDGPLRFFGEAEFGRYIASSKPTCLLCHAYFTVHPEGVLCRPSHGNLYYNWRAPDLHPDDAEGAVKEREDILEKMVKIVRAETFRAIRERSYTRSRHDSRDTPSDPLGSTALTESLVGDGGSVLAAQVGVSQNGRRMAYAGSRHDPRGTPSEPLGGIALSESSILAAQVASVSQGGRRAGYGGVMGWKAQSDLDTASV</sequence>
<dbReference type="EMBL" id="JAZGSY010000022">
    <property type="protein sequence ID" value="KAL1843197.1"/>
    <property type="molecule type" value="Genomic_DNA"/>
</dbReference>
<proteinExistence type="predicted"/>
<accession>A0ABR3VNH6</accession>
<gene>
    <name evidence="1" type="ORF">VTJ49DRAFT_2748</name>
</gene>